<feature type="region of interest" description="Disordered" evidence="6">
    <location>
        <begin position="1042"/>
        <end position="1071"/>
    </location>
</feature>
<dbReference type="InterPro" id="IPR029071">
    <property type="entry name" value="Ubiquitin-like_domsf"/>
</dbReference>
<dbReference type="Pfam" id="PF08736">
    <property type="entry name" value="FA"/>
    <property type="match status" value="1"/>
</dbReference>
<dbReference type="SMART" id="SM01195">
    <property type="entry name" value="FA"/>
    <property type="match status" value="1"/>
</dbReference>
<dbReference type="PRINTS" id="PR00661">
    <property type="entry name" value="ERMFAMILY"/>
</dbReference>
<evidence type="ECO:0000256" key="2">
    <source>
        <dbReference type="ARBA" id="ARBA00022025"/>
    </source>
</evidence>
<dbReference type="InterPro" id="IPR000299">
    <property type="entry name" value="FERM_domain"/>
</dbReference>
<dbReference type="Gene3D" id="1.20.80.10">
    <property type="match status" value="1"/>
</dbReference>
<feature type="region of interest" description="Disordered" evidence="6">
    <location>
        <begin position="892"/>
        <end position="1020"/>
    </location>
</feature>
<dbReference type="Gene3D" id="3.10.20.90">
    <property type="entry name" value="Phosphatidylinositol 3-kinase Catalytic Subunit, Chain A, domain 1"/>
    <property type="match status" value="1"/>
</dbReference>
<dbReference type="PRINTS" id="PR00935">
    <property type="entry name" value="BAND41"/>
</dbReference>
<proteinExistence type="predicted"/>
<dbReference type="SMART" id="SM00295">
    <property type="entry name" value="B41"/>
    <property type="match status" value="1"/>
</dbReference>
<dbReference type="GO" id="GO:0005085">
    <property type="term" value="F:guanyl-nucleotide exchange factor activity"/>
    <property type="evidence" value="ECO:0007669"/>
    <property type="project" value="UniProtKB-KW"/>
</dbReference>
<keyword evidence="4" id="KW-0677">Repeat</keyword>
<dbReference type="InterPro" id="IPR019747">
    <property type="entry name" value="FERM_CS"/>
</dbReference>
<dbReference type="Pfam" id="PF09379">
    <property type="entry name" value="FERM_N"/>
    <property type="match status" value="1"/>
</dbReference>
<sequence>MAGVQLPHGETARPPPPVGSSSIIPQGVGAPPPPGMDPKRGKLMCIKVRMLDDSVGVFHLGHKALGQALFDEVCRHLNLLECDYFGLEFLDCYGSHCWLDKEKPILRQITSSQSDARFYFVVKFYTPNPSDLEEEYTRYLFAMQLKRDLSTGEFVCNDNTAALMVGYIVQSECGDYSAEDYPDHTYLSSTRFVPNQNADFQRKVMENHKKLIGMSPGESDLALLETARRCDFYGVKFHIAKDVEGTAVNLSVAHMGVRVFHQLQCVSTFSWAKIRKLSFKRKKLLIKLHPESYQYYKETIEFVFETRNECKSFWKKCVEHHAFFRCVDIETPTKAKDGKFFSRGSSFRYNGRTQKQLIDYVREHHKRREPFTRPIRPSFSTRSERLSRPAHFGGTMPYSSLSERSLPTPLVPAGRNGGVTASRPPQSQPTQQRNGRAQAPNQRHHHPAETTSSMSPPAPSQRGATNGSGNVPGTPPVGFAYAPAMKQHQLPHHYRSQPTTPKQTISFHIPVVDGADGGGSGNFRVARGEVFECSSPPAVSAASSRPIKIQKNGDGAVGCMSVSLPNVGAELTVHRSEFELKCECPKSLSGDDFLHDRHDHDDNISEDSYHLADHEPQHQALSTSTSLSNHANTSVVVVDIVPTPHEALVMPEIIATAQDNPMYFSTSTTVQHRHEIKLLATSPINAPPSAVDETCQTTPLSPEVRPIAIVPITEALLQELEEDRAGYAQVRSPLSATAGSPPERQEEPLTYGAPRPLPGKILSKPTAMIVADSNKEKRQKPVVPPKPKNLKMTNSATSPSSPSSGDALAREEGVLPSPPVVSVPEPIVPPQSSAAVEEEISRSGDIVTSPERRQRRPLVSVQSEDRPDIQQCHLFNSDIPYVLTIRQVQSNDEQKASDVPFSTFKEPNTSKTIPSSIADTTIARSTESVVMRGRPKSKSPDLALKQYRRKSLDLVHRNRLPSPGNFSSQDHSVSPTTPESGNVVEYILRRRSLSQERSGKTSASRGKRGDPRRRTQPVRFSVAAPLVHEMTGAEQRERGVYGQFSRPVSSSQPELPFDDFDSEHGDDSAEISSLNDGMDQLETIVGPLTRSVSSLDSQSVQSFGTGVVSLPPPPPPLASDRLAPLLAGGQQNFGGVSMGNVAGVKDSMGGPRSSRLSTCDSLDPPFIDDSASSNGERERSNGGDETKPRGYVCSSRTEDGVLWTDF</sequence>
<feature type="compositionally biased region" description="Basic and acidic residues" evidence="6">
    <location>
        <begin position="1175"/>
        <end position="1188"/>
    </location>
</feature>
<evidence type="ECO:0000256" key="5">
    <source>
        <dbReference type="ARBA" id="ARBA00043944"/>
    </source>
</evidence>
<comment type="subcellular location">
    <subcellularLocation>
        <location evidence="1">Cell junction</location>
        <location evidence="1">Adherens junction</location>
    </subcellularLocation>
    <subcellularLocation>
        <location evidence="5">Cell projection</location>
        <location evidence="5">Rhabdomere</location>
    </subcellularLocation>
</comment>
<dbReference type="InterPro" id="IPR041788">
    <property type="entry name" value="FARP1/FARP2/FRMD7_FERM_C"/>
</dbReference>
<evidence type="ECO:0000256" key="4">
    <source>
        <dbReference type="ARBA" id="ARBA00022737"/>
    </source>
</evidence>
<feature type="compositionally biased region" description="Pro residues" evidence="6">
    <location>
        <begin position="816"/>
        <end position="829"/>
    </location>
</feature>
<dbReference type="Gene3D" id="2.30.29.30">
    <property type="entry name" value="Pleckstrin-homology domain (PH domain)/Phosphotyrosine-binding domain (PTB)"/>
    <property type="match status" value="1"/>
</dbReference>
<dbReference type="CDD" id="cd13193">
    <property type="entry name" value="FERM_C_FARP1-like"/>
    <property type="match status" value="1"/>
</dbReference>
<feature type="compositionally biased region" description="Polar residues" evidence="6">
    <location>
        <begin position="964"/>
        <end position="980"/>
    </location>
</feature>
<evidence type="ECO:0000256" key="1">
    <source>
        <dbReference type="ARBA" id="ARBA00004536"/>
    </source>
</evidence>
<feature type="compositionally biased region" description="Polar residues" evidence="6">
    <location>
        <begin position="905"/>
        <end position="928"/>
    </location>
</feature>
<accession>A0A914VW70</accession>
<dbReference type="FunFam" id="3.10.20.90:FF:000040">
    <property type="entry name" value="FERM, RhoGEF and pleckstrin domain-containing protein"/>
    <property type="match status" value="1"/>
</dbReference>
<dbReference type="FunFam" id="1.20.80.10:FF:000005">
    <property type="entry name" value="FERM, RhoGEF and pleckstrin domain-containing protein 1"/>
    <property type="match status" value="1"/>
</dbReference>
<dbReference type="AlphaFoldDB" id="A0A914VW70"/>
<dbReference type="CDD" id="cd14473">
    <property type="entry name" value="FERM_B-lobe"/>
    <property type="match status" value="1"/>
</dbReference>
<feature type="region of interest" description="Disordered" evidence="6">
    <location>
        <begin position="732"/>
        <end position="865"/>
    </location>
</feature>
<name>A0A914VW70_9BILA</name>
<dbReference type="SMART" id="SM01196">
    <property type="entry name" value="FERM_C"/>
    <property type="match status" value="1"/>
</dbReference>
<dbReference type="PROSITE" id="PS50057">
    <property type="entry name" value="FERM_3"/>
    <property type="match status" value="1"/>
</dbReference>
<evidence type="ECO:0000313" key="9">
    <source>
        <dbReference type="WBParaSite" id="PSAMB.scaffold251size61181.g3895.t1"/>
    </source>
</evidence>
<dbReference type="InterPro" id="IPR011993">
    <property type="entry name" value="PH-like_dom_sf"/>
</dbReference>
<dbReference type="InterPro" id="IPR019749">
    <property type="entry name" value="Band_41_domain"/>
</dbReference>
<dbReference type="InterPro" id="IPR019748">
    <property type="entry name" value="FERM_central"/>
</dbReference>
<dbReference type="Proteomes" id="UP000887566">
    <property type="component" value="Unplaced"/>
</dbReference>
<dbReference type="InterPro" id="IPR014847">
    <property type="entry name" value="FA"/>
</dbReference>
<feature type="compositionally biased region" description="Polar residues" evidence="6">
    <location>
        <begin position="462"/>
        <end position="471"/>
    </location>
</feature>
<dbReference type="SUPFAM" id="SSF47031">
    <property type="entry name" value="Second domain of FERM"/>
    <property type="match status" value="1"/>
</dbReference>
<evidence type="ECO:0000256" key="3">
    <source>
        <dbReference type="ARBA" id="ARBA00022658"/>
    </source>
</evidence>
<dbReference type="Pfam" id="PF00373">
    <property type="entry name" value="FERM_M"/>
    <property type="match status" value="1"/>
</dbReference>
<dbReference type="WBParaSite" id="PSAMB.scaffold251size61181.g3895.t1">
    <property type="protein sequence ID" value="PSAMB.scaffold251size61181.g3895.t1"/>
    <property type="gene ID" value="PSAMB.scaffold251size61181.g3895"/>
</dbReference>
<dbReference type="CDD" id="cd17098">
    <property type="entry name" value="FERM_F1_FARP1_like"/>
    <property type="match status" value="1"/>
</dbReference>
<evidence type="ECO:0000313" key="8">
    <source>
        <dbReference type="Proteomes" id="UP000887566"/>
    </source>
</evidence>
<evidence type="ECO:0000259" key="7">
    <source>
        <dbReference type="PROSITE" id="PS50057"/>
    </source>
</evidence>
<dbReference type="PROSITE" id="PS00660">
    <property type="entry name" value="FERM_1"/>
    <property type="match status" value="1"/>
</dbReference>
<dbReference type="GO" id="GO:0008092">
    <property type="term" value="F:cytoskeletal protein binding"/>
    <property type="evidence" value="ECO:0007669"/>
    <property type="project" value="InterPro"/>
</dbReference>
<feature type="compositionally biased region" description="Low complexity" evidence="6">
    <location>
        <begin position="422"/>
        <end position="433"/>
    </location>
</feature>
<dbReference type="InterPro" id="IPR014352">
    <property type="entry name" value="FERM/acyl-CoA-bd_prot_sf"/>
</dbReference>
<dbReference type="PANTHER" id="PTHR45858">
    <property type="entry name" value="FERM DOMAIN CONTAINING PROTEIN"/>
    <property type="match status" value="1"/>
</dbReference>
<dbReference type="InterPro" id="IPR000798">
    <property type="entry name" value="Ez/rad/moesin-like"/>
</dbReference>
<dbReference type="FunFam" id="2.30.29.30:FF:000002">
    <property type="entry name" value="Band 4.1-like protein 5 isoform 1"/>
    <property type="match status" value="1"/>
</dbReference>
<dbReference type="SUPFAM" id="SSF50729">
    <property type="entry name" value="PH domain-like"/>
    <property type="match status" value="1"/>
</dbReference>
<organism evidence="8 9">
    <name type="scientific">Plectus sambesii</name>
    <dbReference type="NCBI Taxonomy" id="2011161"/>
    <lineage>
        <taxon>Eukaryota</taxon>
        <taxon>Metazoa</taxon>
        <taxon>Ecdysozoa</taxon>
        <taxon>Nematoda</taxon>
        <taxon>Chromadorea</taxon>
        <taxon>Plectida</taxon>
        <taxon>Plectina</taxon>
        <taxon>Plectoidea</taxon>
        <taxon>Plectidae</taxon>
        <taxon>Plectus</taxon>
    </lineage>
</organism>
<dbReference type="InterPro" id="IPR018980">
    <property type="entry name" value="FERM_PH-like_C"/>
</dbReference>
<dbReference type="GO" id="GO:0005912">
    <property type="term" value="C:adherens junction"/>
    <property type="evidence" value="ECO:0007669"/>
    <property type="project" value="UniProtKB-SubCell"/>
</dbReference>
<dbReference type="SUPFAM" id="SSF54236">
    <property type="entry name" value="Ubiquitin-like"/>
    <property type="match status" value="1"/>
</dbReference>
<dbReference type="PANTHER" id="PTHR45858:SF5">
    <property type="entry name" value="MOESIN_EZRIN_RADIXIN HOMOLOG 1"/>
    <property type="match status" value="1"/>
</dbReference>
<feature type="region of interest" description="Disordered" evidence="6">
    <location>
        <begin position="1"/>
        <end position="36"/>
    </location>
</feature>
<keyword evidence="3" id="KW-0344">Guanine-nucleotide releasing factor</keyword>
<dbReference type="Pfam" id="PF09380">
    <property type="entry name" value="FERM_C"/>
    <property type="match status" value="1"/>
</dbReference>
<feature type="domain" description="FERM" evidence="7">
    <location>
        <begin position="44"/>
        <end position="328"/>
    </location>
</feature>
<reference evidence="9" key="1">
    <citation type="submission" date="2022-11" db="UniProtKB">
        <authorList>
            <consortium name="WormBaseParasite"/>
        </authorList>
    </citation>
    <scope>IDENTIFICATION</scope>
</reference>
<dbReference type="InterPro" id="IPR051835">
    <property type="entry name" value="RAC1-GEF"/>
</dbReference>
<dbReference type="InterPro" id="IPR035963">
    <property type="entry name" value="FERM_2"/>
</dbReference>
<protein>
    <recommendedName>
        <fullName evidence="2">Moesin/ezrin/radixin homolog 1</fullName>
    </recommendedName>
</protein>
<evidence type="ECO:0000256" key="6">
    <source>
        <dbReference type="SAM" id="MobiDB-lite"/>
    </source>
</evidence>
<feature type="region of interest" description="Disordered" evidence="6">
    <location>
        <begin position="1138"/>
        <end position="1206"/>
    </location>
</feature>
<feature type="region of interest" description="Disordered" evidence="6">
    <location>
        <begin position="362"/>
        <end position="480"/>
    </location>
</feature>
<keyword evidence="8" id="KW-1185">Reference proteome</keyword>
<dbReference type="InterPro" id="IPR018979">
    <property type="entry name" value="FERM_N"/>
</dbReference>